<dbReference type="InterPro" id="IPR002577">
    <property type="entry name" value="HTH_HxlR"/>
</dbReference>
<evidence type="ECO:0000256" key="3">
    <source>
        <dbReference type="ARBA" id="ARBA00023163"/>
    </source>
</evidence>
<dbReference type="Pfam" id="PF01638">
    <property type="entry name" value="HxlR"/>
    <property type="match status" value="1"/>
</dbReference>
<dbReference type="PANTHER" id="PTHR33204:SF29">
    <property type="entry name" value="TRANSCRIPTIONAL REGULATOR"/>
    <property type="match status" value="1"/>
</dbReference>
<sequence length="122" mass="13905">MKGNDKKRAFTKIECADNLSAVEDAIYVLGGKWKLRIIVALVSGYHRFNEIQRAVKGITPRVLSNELKILELNGLVKRTVNSENFPVLVEYVPTDYAETLKELVYMLGNWAVNHKKRITSEI</sequence>
<keyword evidence="6" id="KW-1185">Reference proteome</keyword>
<dbReference type="Proteomes" id="UP001070176">
    <property type="component" value="Unassembled WGS sequence"/>
</dbReference>
<proteinExistence type="predicted"/>
<organism evidence="5 6">
    <name type="scientific">Chryseobacterium luquanense</name>
    <dbReference type="NCBI Taxonomy" id="2983766"/>
    <lineage>
        <taxon>Bacteria</taxon>
        <taxon>Pseudomonadati</taxon>
        <taxon>Bacteroidota</taxon>
        <taxon>Flavobacteriia</taxon>
        <taxon>Flavobacteriales</taxon>
        <taxon>Weeksellaceae</taxon>
        <taxon>Chryseobacterium group</taxon>
        <taxon>Chryseobacterium</taxon>
    </lineage>
</organism>
<feature type="domain" description="HTH hxlR-type" evidence="4">
    <location>
        <begin position="15"/>
        <end position="119"/>
    </location>
</feature>
<dbReference type="SUPFAM" id="SSF46785">
    <property type="entry name" value="Winged helix' DNA-binding domain"/>
    <property type="match status" value="1"/>
</dbReference>
<keyword evidence="1" id="KW-0805">Transcription regulation</keyword>
<evidence type="ECO:0000256" key="1">
    <source>
        <dbReference type="ARBA" id="ARBA00023015"/>
    </source>
</evidence>
<evidence type="ECO:0000259" key="4">
    <source>
        <dbReference type="PROSITE" id="PS51118"/>
    </source>
</evidence>
<dbReference type="PANTHER" id="PTHR33204">
    <property type="entry name" value="TRANSCRIPTIONAL REGULATOR, MARR FAMILY"/>
    <property type="match status" value="1"/>
</dbReference>
<gene>
    <name evidence="5" type="ORF">OEA66_00500</name>
</gene>
<evidence type="ECO:0000313" key="6">
    <source>
        <dbReference type="Proteomes" id="UP001070176"/>
    </source>
</evidence>
<dbReference type="InterPro" id="IPR036390">
    <property type="entry name" value="WH_DNA-bd_sf"/>
</dbReference>
<keyword evidence="3" id="KW-0804">Transcription</keyword>
<evidence type="ECO:0000256" key="2">
    <source>
        <dbReference type="ARBA" id="ARBA00023125"/>
    </source>
</evidence>
<protein>
    <submittedName>
        <fullName evidence="5">Helix-turn-helix transcriptional regulator</fullName>
    </submittedName>
</protein>
<evidence type="ECO:0000313" key="5">
    <source>
        <dbReference type="EMBL" id="MCX8530824.1"/>
    </source>
</evidence>
<name>A0ABT3XYA4_9FLAO</name>
<dbReference type="PROSITE" id="PS51118">
    <property type="entry name" value="HTH_HXLR"/>
    <property type="match status" value="1"/>
</dbReference>
<dbReference type="Gene3D" id="1.10.10.10">
    <property type="entry name" value="Winged helix-like DNA-binding domain superfamily/Winged helix DNA-binding domain"/>
    <property type="match status" value="1"/>
</dbReference>
<dbReference type="RefSeq" id="WP_267279503.1">
    <property type="nucleotide sequence ID" value="NZ_JAOVZV010000001.1"/>
</dbReference>
<keyword evidence="2" id="KW-0238">DNA-binding</keyword>
<accession>A0ABT3XYA4</accession>
<dbReference type="EMBL" id="JAOVZV010000001">
    <property type="protein sequence ID" value="MCX8530824.1"/>
    <property type="molecule type" value="Genomic_DNA"/>
</dbReference>
<reference evidence="5" key="1">
    <citation type="submission" date="2022-10" db="EMBL/GenBank/DDBJ databases">
        <title>Chryseobacterium sp. nov., a novel bacterial species.</title>
        <authorList>
            <person name="Cao Y."/>
        </authorList>
    </citation>
    <scope>NUCLEOTIDE SEQUENCE</scope>
    <source>
        <strain evidence="5">KC 927</strain>
    </source>
</reference>
<comment type="caution">
    <text evidence="5">The sequence shown here is derived from an EMBL/GenBank/DDBJ whole genome shotgun (WGS) entry which is preliminary data.</text>
</comment>
<dbReference type="InterPro" id="IPR036388">
    <property type="entry name" value="WH-like_DNA-bd_sf"/>
</dbReference>